<keyword evidence="2" id="KW-0548">Nucleotidyltransferase</keyword>
<dbReference type="GO" id="GO:0061602">
    <property type="term" value="F:molybdenum cofactor cytidylyltransferase activity"/>
    <property type="evidence" value="ECO:0007669"/>
    <property type="project" value="UniProtKB-EC"/>
</dbReference>
<dbReference type="NCBIfam" id="TIGR03310">
    <property type="entry name" value="matur_MocA_YgfJ"/>
    <property type="match status" value="1"/>
</dbReference>
<name>A0A949TRK9_9CLOT</name>
<comment type="caution">
    <text evidence="2">The sequence shown here is derived from an EMBL/GenBank/DDBJ whole genome shotgun (WGS) entry which is preliminary data.</text>
</comment>
<sequence length="197" mass="22510">MINAIIMASGYSKRMGKDKLLMPFRDKLLAEYIMEKVISCNFYSSIIVSKDERILNIATKKGLKAVENKNAYKGQSESIKLGINSTPIADGYMFFTADQPLISIDTIKLLINTFNKYDSCNIVIPRIKNRRGNPVIFPKKLIGELMSLEGDNGGKNVINKHTEDIIFVDIKDEYELTDIDTYEDYKKLLAFNDRYDK</sequence>
<keyword evidence="3" id="KW-1185">Reference proteome</keyword>
<dbReference type="Pfam" id="PF12804">
    <property type="entry name" value="NTP_transf_3"/>
    <property type="match status" value="1"/>
</dbReference>
<evidence type="ECO:0000259" key="1">
    <source>
        <dbReference type="Pfam" id="PF12804"/>
    </source>
</evidence>
<keyword evidence="2" id="KW-0808">Transferase</keyword>
<dbReference type="PANTHER" id="PTHR43777">
    <property type="entry name" value="MOLYBDENUM COFACTOR CYTIDYLYLTRANSFERASE"/>
    <property type="match status" value="1"/>
</dbReference>
<dbReference type="CDD" id="cd04182">
    <property type="entry name" value="GT_2_like_f"/>
    <property type="match status" value="1"/>
</dbReference>
<dbReference type="EC" id="2.7.7.76" evidence="2"/>
<dbReference type="InterPro" id="IPR017696">
    <property type="entry name" value="Mo_hydrolase_YgfJ"/>
</dbReference>
<dbReference type="RefSeq" id="WP_218319057.1">
    <property type="nucleotide sequence ID" value="NZ_JAEEGC010000017.1"/>
</dbReference>
<accession>A0A949TRK9</accession>
<organism evidence="2 3">
    <name type="scientific">Clostridium thailandense</name>
    <dbReference type="NCBI Taxonomy" id="2794346"/>
    <lineage>
        <taxon>Bacteria</taxon>
        <taxon>Bacillati</taxon>
        <taxon>Bacillota</taxon>
        <taxon>Clostridia</taxon>
        <taxon>Eubacteriales</taxon>
        <taxon>Clostridiaceae</taxon>
        <taxon>Clostridium</taxon>
    </lineage>
</organism>
<evidence type="ECO:0000313" key="3">
    <source>
        <dbReference type="Proteomes" id="UP000694308"/>
    </source>
</evidence>
<feature type="domain" description="MobA-like NTP transferase" evidence="1">
    <location>
        <begin position="4"/>
        <end position="161"/>
    </location>
</feature>
<dbReference type="PANTHER" id="PTHR43777:SF1">
    <property type="entry name" value="MOLYBDENUM COFACTOR CYTIDYLYLTRANSFERASE"/>
    <property type="match status" value="1"/>
</dbReference>
<dbReference type="Proteomes" id="UP000694308">
    <property type="component" value="Unassembled WGS sequence"/>
</dbReference>
<protein>
    <submittedName>
        <fullName evidence="2">Molybdenum cofactor cytidylyltransferase</fullName>
        <ecNumber evidence="2">2.7.7.76</ecNumber>
    </submittedName>
</protein>
<evidence type="ECO:0000313" key="2">
    <source>
        <dbReference type="EMBL" id="MBV7272021.1"/>
    </source>
</evidence>
<dbReference type="EMBL" id="JAEEGC010000017">
    <property type="protein sequence ID" value="MBV7272021.1"/>
    <property type="molecule type" value="Genomic_DNA"/>
</dbReference>
<reference evidence="2" key="1">
    <citation type="submission" date="2020-12" db="EMBL/GenBank/DDBJ databases">
        <title>Clostridium thailandense sp. nov., a novel acetogenic bacterium isolated from peat land soil in Thailand.</title>
        <authorList>
            <person name="Chaikitkaew S."/>
            <person name="Birkeland N.K."/>
        </authorList>
    </citation>
    <scope>NUCLEOTIDE SEQUENCE</scope>
    <source>
        <strain evidence="2">PL3</strain>
    </source>
</reference>
<gene>
    <name evidence="2" type="primary">mocA</name>
    <name evidence="2" type="ORF">I6U48_03700</name>
</gene>
<dbReference type="InterPro" id="IPR025877">
    <property type="entry name" value="MobA-like_NTP_Trfase"/>
</dbReference>
<proteinExistence type="predicted"/>
<dbReference type="AlphaFoldDB" id="A0A949TRK9"/>